<proteinExistence type="predicted"/>
<dbReference type="Gene3D" id="3.30.930.10">
    <property type="entry name" value="Bira Bifunctional Protein, Domain 2"/>
    <property type="match status" value="1"/>
</dbReference>
<dbReference type="NCBIfam" id="TIGR00462">
    <property type="entry name" value="genX"/>
    <property type="match status" value="1"/>
</dbReference>
<keyword evidence="5" id="KW-0251">Elongation factor</keyword>
<dbReference type="InterPro" id="IPR004364">
    <property type="entry name" value="Aa-tRNA-synt_II"/>
</dbReference>
<feature type="domain" description="Aminoacyl-transfer RNA synthetases class-II family profile" evidence="4">
    <location>
        <begin position="19"/>
        <end position="321"/>
    </location>
</feature>
<dbReference type="EMBL" id="BAABJZ010000002">
    <property type="protein sequence ID" value="GAA4871420.1"/>
    <property type="molecule type" value="Genomic_DNA"/>
</dbReference>
<keyword evidence="2" id="KW-0547">Nucleotide-binding</keyword>
<dbReference type="NCBIfam" id="NF006828">
    <property type="entry name" value="PRK09350.1"/>
    <property type="match status" value="1"/>
</dbReference>
<dbReference type="Pfam" id="PF00152">
    <property type="entry name" value="tRNA-synt_2"/>
    <property type="match status" value="1"/>
</dbReference>
<gene>
    <name evidence="5" type="primary">epmA</name>
    <name evidence="5" type="ORF">GCM10023333_00240</name>
</gene>
<dbReference type="InterPro" id="IPR006195">
    <property type="entry name" value="aa-tRNA-synth_II"/>
</dbReference>
<dbReference type="PROSITE" id="PS50862">
    <property type="entry name" value="AA_TRNA_LIGASE_II"/>
    <property type="match status" value="1"/>
</dbReference>
<dbReference type="PANTHER" id="PTHR42918">
    <property type="entry name" value="LYSYL-TRNA SYNTHETASE"/>
    <property type="match status" value="1"/>
</dbReference>
<accession>A0ABP9E7D4</accession>
<dbReference type="SUPFAM" id="SSF55681">
    <property type="entry name" value="Class II aaRS and biotin synthetases"/>
    <property type="match status" value="1"/>
</dbReference>
<dbReference type="GO" id="GO:0016874">
    <property type="term" value="F:ligase activity"/>
    <property type="evidence" value="ECO:0007669"/>
    <property type="project" value="UniProtKB-KW"/>
</dbReference>
<evidence type="ECO:0000256" key="3">
    <source>
        <dbReference type="ARBA" id="ARBA00022840"/>
    </source>
</evidence>
<dbReference type="Proteomes" id="UP001499988">
    <property type="component" value="Unassembled WGS sequence"/>
</dbReference>
<dbReference type="PANTHER" id="PTHR42918:SF6">
    <property type="entry name" value="ELONGATION FACTOR P--(R)-BETA-LYSINE LIGASE"/>
    <property type="match status" value="1"/>
</dbReference>
<keyword evidence="3" id="KW-0067">ATP-binding</keyword>
<comment type="caution">
    <text evidence="5">The sequence shown here is derived from an EMBL/GenBank/DDBJ whole genome shotgun (WGS) entry which is preliminary data.</text>
</comment>
<organism evidence="5 6">
    <name type="scientific">Ferrimonas pelagia</name>
    <dbReference type="NCBI Taxonomy" id="1177826"/>
    <lineage>
        <taxon>Bacteria</taxon>
        <taxon>Pseudomonadati</taxon>
        <taxon>Pseudomonadota</taxon>
        <taxon>Gammaproteobacteria</taxon>
        <taxon>Alteromonadales</taxon>
        <taxon>Ferrimonadaceae</taxon>
        <taxon>Ferrimonas</taxon>
    </lineage>
</organism>
<evidence type="ECO:0000313" key="5">
    <source>
        <dbReference type="EMBL" id="GAA4871420.1"/>
    </source>
</evidence>
<evidence type="ECO:0000259" key="4">
    <source>
        <dbReference type="PROSITE" id="PS50862"/>
    </source>
</evidence>
<evidence type="ECO:0000256" key="2">
    <source>
        <dbReference type="ARBA" id="ARBA00022741"/>
    </source>
</evidence>
<sequence>MIETTEWQPTTTRAQLRRRAEVIQAIRAFFAQREVLEVDTPALSKAAVTDIHLVSFETTFVGPGAAQGLPLYLMTSPEFHMKRLLCAGSGCIYQIGKSFRNEESGRHHNPEFTMLEWYRVGFDHHALMAEMAELLKATLGCGEPEKVTYAEAFERVLGCDPLEASVAELQALCRQHDLQDIGDQETTHAPLQQLLFSMVVEPQIGQAVPCMVHAFPANQAALARINVADPRTADRFEVYFKGIELANGFYELADGAEQLRRFEQDNRERRAMGLVQRPIDHHLIVALKHGLPDCAGVALGIDRLVMLASDLKHIEQVIAFPVGRA</sequence>
<name>A0ABP9E7D4_9GAMM</name>
<keyword evidence="5" id="KW-0648">Protein biosynthesis</keyword>
<reference evidence="6" key="1">
    <citation type="journal article" date="2019" name="Int. J. Syst. Evol. Microbiol.">
        <title>The Global Catalogue of Microorganisms (GCM) 10K type strain sequencing project: providing services to taxonomists for standard genome sequencing and annotation.</title>
        <authorList>
            <consortium name="The Broad Institute Genomics Platform"/>
            <consortium name="The Broad Institute Genome Sequencing Center for Infectious Disease"/>
            <person name="Wu L."/>
            <person name="Ma J."/>
        </authorList>
    </citation>
    <scope>NUCLEOTIDE SEQUENCE [LARGE SCALE GENOMIC DNA]</scope>
    <source>
        <strain evidence="6">JCM 18401</strain>
    </source>
</reference>
<keyword evidence="1 5" id="KW-0436">Ligase</keyword>
<evidence type="ECO:0000313" key="6">
    <source>
        <dbReference type="Proteomes" id="UP001499988"/>
    </source>
</evidence>
<dbReference type="GO" id="GO:0003746">
    <property type="term" value="F:translation elongation factor activity"/>
    <property type="evidence" value="ECO:0007669"/>
    <property type="project" value="UniProtKB-KW"/>
</dbReference>
<evidence type="ECO:0000256" key="1">
    <source>
        <dbReference type="ARBA" id="ARBA00022598"/>
    </source>
</evidence>
<protein>
    <submittedName>
        <fullName evidence="5">Elongation factor P--(R)-beta-lysine ligase</fullName>
    </submittedName>
</protein>
<dbReference type="InterPro" id="IPR045864">
    <property type="entry name" value="aa-tRNA-synth_II/BPL/LPL"/>
</dbReference>
<dbReference type="InterPro" id="IPR004525">
    <property type="entry name" value="EpmA"/>
</dbReference>
<keyword evidence="6" id="KW-1185">Reference proteome</keyword>